<feature type="transmembrane region" description="Helical" evidence="1">
    <location>
        <begin position="57"/>
        <end position="79"/>
    </location>
</feature>
<keyword evidence="1" id="KW-0812">Transmembrane</keyword>
<dbReference type="RefSeq" id="WP_068758931.1">
    <property type="nucleotide sequence ID" value="NZ_CP071249.1"/>
</dbReference>
<sequence>MEKNNITPISCYGDSLVYEELNKEELKEAGVVIDYVGDEVVDCDIYKDYDNKKRRWWFKYLMFLFLVLSFLMIVVIGSIRLSTKDHDFMEQLQGVYMVNEGSKNGV</sequence>
<evidence type="ECO:0000313" key="3">
    <source>
        <dbReference type="EMBL" id="UUF08143.1"/>
    </source>
</evidence>
<evidence type="ECO:0000313" key="4">
    <source>
        <dbReference type="Proteomes" id="UP001058016"/>
    </source>
</evidence>
<dbReference type="Proteomes" id="UP001058016">
    <property type="component" value="Chromosome"/>
</dbReference>
<dbReference type="AlphaFoldDB" id="A0A9Q9FEA5"/>
<keyword evidence="1" id="KW-0472">Membrane</keyword>
<proteinExistence type="predicted"/>
<gene>
    <name evidence="2" type="ORF">J0J69_04925</name>
    <name evidence="3" type="ORF">J0J70_11120</name>
</gene>
<dbReference type="EMBL" id="CP071249">
    <property type="protein sequence ID" value="UUF06915.1"/>
    <property type="molecule type" value="Genomic_DNA"/>
</dbReference>
<protein>
    <submittedName>
        <fullName evidence="3">Uncharacterized protein</fullName>
    </submittedName>
</protein>
<accession>A0A9Q9FEA5</accession>
<keyword evidence="1" id="KW-1133">Transmembrane helix</keyword>
<dbReference type="Proteomes" id="UP001058072">
    <property type="component" value="Chromosome"/>
</dbReference>
<evidence type="ECO:0000313" key="5">
    <source>
        <dbReference type="Proteomes" id="UP001058072"/>
    </source>
</evidence>
<organism evidence="3 5">
    <name type="scientific">Turicibacter bilis</name>
    <dbReference type="NCBI Taxonomy" id="2735723"/>
    <lineage>
        <taxon>Bacteria</taxon>
        <taxon>Bacillati</taxon>
        <taxon>Bacillota</taxon>
        <taxon>Erysipelotrichia</taxon>
        <taxon>Erysipelotrichales</taxon>
        <taxon>Turicibacteraceae</taxon>
        <taxon>Turicibacter</taxon>
    </lineage>
</organism>
<reference evidence="3 4" key="1">
    <citation type="submission" date="2021-03" db="EMBL/GenBank/DDBJ databases">
        <title>Comparative Genomics and Metabolomics in the genus Turicibacter.</title>
        <authorList>
            <person name="Maki J."/>
            <person name="Looft T."/>
        </authorList>
    </citation>
    <scope>NUCLEOTIDE SEQUENCE</scope>
    <source>
        <strain evidence="3">ISU324</strain>
        <strain evidence="2 4">MMM721</strain>
    </source>
</reference>
<dbReference type="EMBL" id="CP071250">
    <property type="protein sequence ID" value="UUF08143.1"/>
    <property type="molecule type" value="Genomic_DNA"/>
</dbReference>
<name>A0A9Q9FEA5_9FIRM</name>
<evidence type="ECO:0000256" key="1">
    <source>
        <dbReference type="SAM" id="Phobius"/>
    </source>
</evidence>
<keyword evidence="4" id="KW-1185">Reference proteome</keyword>
<evidence type="ECO:0000313" key="2">
    <source>
        <dbReference type="EMBL" id="UUF06915.1"/>
    </source>
</evidence>